<evidence type="ECO:0000313" key="1">
    <source>
        <dbReference type="EMBL" id="MDH0966963.1"/>
    </source>
</evidence>
<dbReference type="RefSeq" id="WP_279944967.1">
    <property type="nucleotide sequence ID" value="NZ_JAOCBF010000073.1"/>
</dbReference>
<protein>
    <submittedName>
        <fullName evidence="1">Right-handed parallel beta-helix repeat-containing protein</fullName>
    </submittedName>
</protein>
<gene>
    <name evidence="1" type="ORF">N5C89_29430</name>
</gene>
<dbReference type="EMBL" id="JAOCBF010000073">
    <property type="protein sequence ID" value="MDH0966963.1"/>
    <property type="molecule type" value="Genomic_DNA"/>
</dbReference>
<accession>A0AAJ1KZN9</accession>
<reference evidence="1" key="1">
    <citation type="submission" date="2022-09" db="EMBL/GenBank/DDBJ databases">
        <title>Intensive care unit water sources are persistently colonized with multi-drug resistant bacteria and are the site of extensive horizontal gene transfer of antibiotic resistance genes.</title>
        <authorList>
            <person name="Diorio-Toth L."/>
        </authorList>
    </citation>
    <scope>NUCLEOTIDE SEQUENCE</scope>
    <source>
        <strain evidence="1">GD03918</strain>
    </source>
</reference>
<comment type="caution">
    <text evidence="1">The sequence shown here is derived from an EMBL/GenBank/DDBJ whole genome shotgun (WGS) entry which is preliminary data.</text>
</comment>
<evidence type="ECO:0000313" key="2">
    <source>
        <dbReference type="Proteomes" id="UP001159937"/>
    </source>
</evidence>
<organism evidence="1 2">
    <name type="scientific">Klebsiella michiganensis</name>
    <dbReference type="NCBI Taxonomy" id="1134687"/>
    <lineage>
        <taxon>Bacteria</taxon>
        <taxon>Pseudomonadati</taxon>
        <taxon>Pseudomonadota</taxon>
        <taxon>Gammaproteobacteria</taxon>
        <taxon>Enterobacterales</taxon>
        <taxon>Enterobacteriaceae</taxon>
        <taxon>Klebsiella/Raoultella group</taxon>
        <taxon>Klebsiella</taxon>
    </lineage>
</organism>
<name>A0AAJ1KZN9_9ENTR</name>
<dbReference type="AlphaFoldDB" id="A0AAJ1KZN9"/>
<proteinExistence type="predicted"/>
<sequence length="750" mass="81330">MPQRYNTGNSRPSNSMKDLNDNALAFDDYMNSESDTFIDRLGATRRTRFKMDLDYDNQMAVHESVFELAQADKEDRFQGFLNSSGYVFLGNYENGPFQFSARNQYIRYDNQYYRLNAETDVGYTTTGTDATSFANDVMHFVLMDGDSLRQDLGSNEPGNGGSIVALEKGGTVQDAIKYVTPFMFKNLVSDGDWTSALAAADIVARDLGLYVDGMGQEFALGASVTLRCAHYRNIRLIPTSIYRGAAPIWVVNATTGLCVHDNVDVDGFYLTGAKILQSTYVGQTEMQFKGICRYNNNGNLVRTTLTADINTATAYVLSVTDASAFKAEDPVHVGDGRYKILSISGNSITLYNDGTGATLFDSGTRYQHYVGQYVTLNQGYDNNGIRIGNSSQGWSIKVEGVVEANNNGWTGFYHDSGSYSGYHAISKVRANGNGYIGIGLGYVNKGFVQSCIAENNGNNGIDIFEAKQTYLVHSNITTGNGVDNIFVGGNGEVAAVFDNTCINAQRIGILIFGRTAAIFGAELSGNKCQGNKYRSIGFTGVRYGKILGGNVGGAANWSIFIEGRTGLNNPDKIVIKNVDMYQSTSGDVSGNLMNNTSYQSGTVDLIDNNTFSRMPTINISNVNYFGCKFYPECYIAGTGEYSAASGSNISVSLSVRRPHNSAVTDAASALQVTFAISSQSDGAGQSTVNYAVKTLTNSVEILNNATTRGKIIAVPDLGVISYNFRLDAPGTRYILVECGGFRKLLTLIWS</sequence>
<dbReference type="InterPro" id="IPR012334">
    <property type="entry name" value="Pectin_lyas_fold"/>
</dbReference>
<dbReference type="InterPro" id="IPR011050">
    <property type="entry name" value="Pectin_lyase_fold/virulence"/>
</dbReference>
<dbReference type="Proteomes" id="UP001159937">
    <property type="component" value="Unassembled WGS sequence"/>
</dbReference>
<dbReference type="Gene3D" id="2.160.20.10">
    <property type="entry name" value="Single-stranded right-handed beta-helix, Pectin lyase-like"/>
    <property type="match status" value="1"/>
</dbReference>
<dbReference type="SUPFAM" id="SSF51126">
    <property type="entry name" value="Pectin lyase-like"/>
    <property type="match status" value="1"/>
</dbReference>